<evidence type="ECO:0000256" key="1">
    <source>
        <dbReference type="ARBA" id="ARBA00001917"/>
    </source>
</evidence>
<protein>
    <submittedName>
        <fullName evidence="6">Pyridoxine/pyridoxamine 5'-phosphate oxidase</fullName>
    </submittedName>
</protein>
<keyword evidence="2" id="KW-0285">Flavoprotein</keyword>
<dbReference type="EMBL" id="BPQP01000041">
    <property type="protein sequence ID" value="GJD95621.1"/>
    <property type="molecule type" value="Genomic_DNA"/>
</dbReference>
<reference evidence="6" key="2">
    <citation type="submission" date="2021-08" db="EMBL/GenBank/DDBJ databases">
        <authorList>
            <person name="Tani A."/>
            <person name="Ola A."/>
            <person name="Ogura Y."/>
            <person name="Katsura K."/>
            <person name="Hayashi T."/>
        </authorList>
    </citation>
    <scope>NUCLEOTIDE SEQUENCE</scope>
    <source>
        <strain evidence="6">DSM 19015</strain>
    </source>
</reference>
<keyword evidence="7" id="KW-1185">Reference proteome</keyword>
<dbReference type="InterPro" id="IPR012349">
    <property type="entry name" value="Split_barrel_FMN-bd"/>
</dbReference>
<feature type="domain" description="Pyridoxamine 5'-phosphate oxidase Alr4036 family FMN-binding" evidence="5">
    <location>
        <begin position="22"/>
        <end position="106"/>
    </location>
</feature>
<accession>A0ABQ4RY92</accession>
<reference evidence="6" key="1">
    <citation type="journal article" date="2021" name="Front. Microbiol.">
        <title>Comprehensive Comparative Genomics and Phenotyping of Methylobacterium Species.</title>
        <authorList>
            <person name="Alessa O."/>
            <person name="Ogura Y."/>
            <person name="Fujitani Y."/>
            <person name="Takami H."/>
            <person name="Hayashi T."/>
            <person name="Sahin N."/>
            <person name="Tani A."/>
        </authorList>
    </citation>
    <scope>NUCLEOTIDE SEQUENCE</scope>
    <source>
        <strain evidence="6">DSM 19015</strain>
    </source>
</reference>
<keyword evidence="4" id="KW-0560">Oxidoreductase</keyword>
<evidence type="ECO:0000256" key="4">
    <source>
        <dbReference type="ARBA" id="ARBA00023002"/>
    </source>
</evidence>
<dbReference type="InterPro" id="IPR024624">
    <property type="entry name" value="Pyridox_Oxase_Alr4036_FMN-bd"/>
</dbReference>
<dbReference type="Gene3D" id="2.30.110.10">
    <property type="entry name" value="Electron Transport, Fmn-binding Protein, Chain A"/>
    <property type="match status" value="1"/>
</dbReference>
<proteinExistence type="predicted"/>
<dbReference type="RefSeq" id="WP_238244764.1">
    <property type="nucleotide sequence ID" value="NZ_BPQP01000041.1"/>
</dbReference>
<evidence type="ECO:0000313" key="7">
    <source>
        <dbReference type="Proteomes" id="UP001055125"/>
    </source>
</evidence>
<organism evidence="6 7">
    <name type="scientific">Methylobacterium iners</name>
    <dbReference type="NCBI Taxonomy" id="418707"/>
    <lineage>
        <taxon>Bacteria</taxon>
        <taxon>Pseudomonadati</taxon>
        <taxon>Pseudomonadota</taxon>
        <taxon>Alphaproteobacteria</taxon>
        <taxon>Hyphomicrobiales</taxon>
        <taxon>Methylobacteriaceae</taxon>
        <taxon>Methylobacterium</taxon>
    </lineage>
</organism>
<dbReference type="Pfam" id="PF12766">
    <property type="entry name" value="Pyridox_oxase_2"/>
    <property type="match status" value="1"/>
</dbReference>
<name>A0ABQ4RY92_9HYPH</name>
<dbReference type="InterPro" id="IPR000659">
    <property type="entry name" value="Pyridox_Oxase"/>
</dbReference>
<comment type="caution">
    <text evidence="6">The sequence shown here is derived from an EMBL/GenBank/DDBJ whole genome shotgun (WGS) entry which is preliminary data.</text>
</comment>
<gene>
    <name evidence="6" type="primary">pdxH_2</name>
    <name evidence="6" type="ORF">OCOJLMKI_2834</name>
</gene>
<evidence type="ECO:0000256" key="2">
    <source>
        <dbReference type="ARBA" id="ARBA00022630"/>
    </source>
</evidence>
<evidence type="ECO:0000313" key="6">
    <source>
        <dbReference type="EMBL" id="GJD95621.1"/>
    </source>
</evidence>
<evidence type="ECO:0000259" key="5">
    <source>
        <dbReference type="Pfam" id="PF12766"/>
    </source>
</evidence>
<dbReference type="PANTHER" id="PTHR10851:SF3">
    <property type="entry name" value="PYRIDOXINE_PYRIDOXAMINE 5'-PHOSPHATE OXIDASE 2"/>
    <property type="match status" value="1"/>
</dbReference>
<dbReference type="PANTHER" id="PTHR10851">
    <property type="entry name" value="PYRIDOXINE-5-PHOSPHATE OXIDASE"/>
    <property type="match status" value="1"/>
</dbReference>
<keyword evidence="3" id="KW-0288">FMN</keyword>
<evidence type="ECO:0000256" key="3">
    <source>
        <dbReference type="ARBA" id="ARBA00022643"/>
    </source>
</evidence>
<comment type="cofactor">
    <cofactor evidence="1">
        <name>FMN</name>
        <dbReference type="ChEBI" id="CHEBI:58210"/>
    </cofactor>
</comment>
<dbReference type="Proteomes" id="UP001055125">
    <property type="component" value="Unassembled WGS sequence"/>
</dbReference>
<dbReference type="SUPFAM" id="SSF50475">
    <property type="entry name" value="FMN-binding split barrel"/>
    <property type="match status" value="1"/>
</dbReference>
<sequence length="198" mass="21109">MTPLPAFHDDLEACRAEAWRLLREGARRNRAGFHTPALATIDGQGRPRVRTVVLREADPVAGTLRFHCDRRSGKAAEIAASGFAALHGYDPASKVQIRAGGPARLHTDDALADAAWEGSLAMSRVCYGTVPAPGSVVPTGGGYSLPEDAAAIAAGRANFAAVIVTVETLEFLYLDRRGHRRAGWTREGADWAGAWLVP</sequence>